<comment type="cofactor">
    <cofactor evidence="1">
        <name>siroheme</name>
        <dbReference type="ChEBI" id="CHEBI:60052"/>
    </cofactor>
</comment>
<dbReference type="GO" id="GO:0010181">
    <property type="term" value="F:FMN binding"/>
    <property type="evidence" value="ECO:0007669"/>
    <property type="project" value="InterPro"/>
</dbReference>
<evidence type="ECO:0000256" key="6">
    <source>
        <dbReference type="ARBA" id="ARBA00022485"/>
    </source>
</evidence>
<dbReference type="Pfam" id="PF08576">
    <property type="entry name" value="DUF1764"/>
    <property type="match status" value="1"/>
</dbReference>
<dbReference type="PROSITE" id="PS00365">
    <property type="entry name" value="NIR_SIR"/>
    <property type="match status" value="1"/>
</dbReference>
<dbReference type="GO" id="GO:0050661">
    <property type="term" value="F:NADP binding"/>
    <property type="evidence" value="ECO:0007669"/>
    <property type="project" value="InterPro"/>
</dbReference>
<evidence type="ECO:0000256" key="15">
    <source>
        <dbReference type="ARBA" id="ARBA00052219"/>
    </source>
</evidence>
<dbReference type="InterPro" id="IPR001094">
    <property type="entry name" value="Flavdoxin-like"/>
</dbReference>
<evidence type="ECO:0000256" key="7">
    <source>
        <dbReference type="ARBA" id="ARBA00022605"/>
    </source>
</evidence>
<dbReference type="InterPro" id="IPR002880">
    <property type="entry name" value="Pyrv_Fd/Flavodoxin_OxRdtase_N"/>
</dbReference>
<evidence type="ECO:0000256" key="3">
    <source>
        <dbReference type="ARBA" id="ARBA00004774"/>
    </source>
</evidence>
<dbReference type="SUPFAM" id="SSF52518">
    <property type="entry name" value="Thiamin diphosphate-binding fold (THDP-binding)"/>
    <property type="match status" value="1"/>
</dbReference>
<reference evidence="18 19" key="1">
    <citation type="submission" date="2019-03" db="EMBL/GenBank/DDBJ databases">
        <title>Sequencing 25 genomes of Wallemia mellicola.</title>
        <authorList>
            <person name="Gostincar C."/>
        </authorList>
    </citation>
    <scope>NUCLEOTIDE SEQUENCE [LARGE SCALE GENOMIC DNA]</scope>
    <source>
        <strain evidence="18 19">EXF-8738</strain>
    </source>
</reference>
<evidence type="ECO:0000259" key="17">
    <source>
        <dbReference type="PROSITE" id="PS50902"/>
    </source>
</evidence>
<dbReference type="NCBIfam" id="TIGR02041">
    <property type="entry name" value="CysI"/>
    <property type="match status" value="1"/>
</dbReference>
<dbReference type="GO" id="GO:0004783">
    <property type="term" value="F:sulfite reductase (NADPH) activity"/>
    <property type="evidence" value="ECO:0007669"/>
    <property type="project" value="UniProtKB-EC"/>
</dbReference>
<evidence type="ECO:0000256" key="10">
    <source>
        <dbReference type="ARBA" id="ARBA00022857"/>
    </source>
</evidence>
<evidence type="ECO:0000256" key="14">
    <source>
        <dbReference type="ARBA" id="ARBA00023192"/>
    </source>
</evidence>
<dbReference type="SUPFAM" id="SSF52218">
    <property type="entry name" value="Flavoproteins"/>
    <property type="match status" value="1"/>
</dbReference>
<dbReference type="Gene3D" id="3.40.50.970">
    <property type="match status" value="2"/>
</dbReference>
<dbReference type="InterPro" id="IPR009014">
    <property type="entry name" value="Transketo_C/PFOR_II"/>
</dbReference>
<dbReference type="GO" id="GO:0050311">
    <property type="term" value="F:sulfite reductase (ferredoxin) activity"/>
    <property type="evidence" value="ECO:0007669"/>
    <property type="project" value="TreeGrafter"/>
</dbReference>
<dbReference type="InterPro" id="IPR029061">
    <property type="entry name" value="THDP-binding"/>
</dbReference>
<dbReference type="GO" id="GO:0000103">
    <property type="term" value="P:sulfate assimilation"/>
    <property type="evidence" value="ECO:0007669"/>
    <property type="project" value="TreeGrafter"/>
</dbReference>
<comment type="caution">
    <text evidence="18">The sequence shown here is derived from an EMBL/GenBank/DDBJ whole genome shotgun (WGS) entry which is preliminary data.</text>
</comment>
<keyword evidence="13" id="KW-0411">Iron-sulfur</keyword>
<dbReference type="Proteomes" id="UP000305647">
    <property type="component" value="Unassembled WGS sequence"/>
</dbReference>
<dbReference type="InterPro" id="IPR013885">
    <property type="entry name" value="DUF1764_euk"/>
</dbReference>
<dbReference type="SUPFAM" id="SSF52922">
    <property type="entry name" value="TK C-terminal domain-like"/>
    <property type="match status" value="1"/>
</dbReference>
<evidence type="ECO:0000313" key="19">
    <source>
        <dbReference type="Proteomes" id="UP000305647"/>
    </source>
</evidence>
<name>A0A4T0QZM9_9BASI</name>
<feature type="domain" description="Flavodoxin-like" evidence="17">
    <location>
        <begin position="855"/>
        <end position="1009"/>
    </location>
</feature>
<dbReference type="Pfam" id="PF01855">
    <property type="entry name" value="POR_N"/>
    <property type="match status" value="1"/>
</dbReference>
<evidence type="ECO:0000256" key="2">
    <source>
        <dbReference type="ARBA" id="ARBA00001966"/>
    </source>
</evidence>
<feature type="region of interest" description="Disordered" evidence="16">
    <location>
        <begin position="1"/>
        <end position="120"/>
    </location>
</feature>
<keyword evidence="9" id="KW-0479">Metal-binding</keyword>
<feature type="compositionally biased region" description="Basic and acidic residues" evidence="16">
    <location>
        <begin position="84"/>
        <end position="102"/>
    </location>
</feature>
<evidence type="ECO:0000256" key="16">
    <source>
        <dbReference type="SAM" id="MobiDB-lite"/>
    </source>
</evidence>
<dbReference type="InterPro" id="IPR006067">
    <property type="entry name" value="NO2/SO3_Rdtase_4Fe4S_dom"/>
</dbReference>
<dbReference type="Gene3D" id="3.40.50.360">
    <property type="match status" value="1"/>
</dbReference>
<sequence>MSKSAAKPSNNDKKRKSNEIDDIFSGASTSTSSKDKTSTDKTTSSKKKAKKVKKNAESNDKEEKNDKSEPSAAPITVVDTTSSKPEKPEKVEKKKEKKQKANEEDDFADSRGTSGRKKTEDGYSVYTFDELKMNDDIGGDTPLCPFDCDCCSIGSRGMSTLTSQVVGRIAYLSSKTLVSVLPPSHEPSSFSQTYDVLQSDTGLFNHPNIATLHTRAQPVDTAFRQSLNGANPVTVTAKADPTLINEIITLTQDLNNEPIIFNLSIEQAGDLSDILTLRSSGLPIIYSSTVTEAHDHALIAAKLAVQLNSSVIHVFEDSPIDGFSEISQEDLKNFLQNEKAAQNGVHANGVAHLPSNKSAKQLDKFDAIALQALIATRRPQRTSFYTGPSDPKTILIIFGSASAAFLNFVNKDSEFGVLALSTYRPLDYQRLLDLIPASVERVAVLEQVTKKVDQFAPLFVDVISAFSTSDRELPKLLSGVIGSVSQDKIGLIAESVLTNLSKDQPEHGQLYGKLSETAQANYDVYVPKHEKSYTQLLEQIFGENLAVVNSPDQVPSEGIDITSPEFAFGSTVANLSKRETVINAISELIASKNSVSDELHAAFSKWLLKKDDTKTSQALANKAIEILKNEKPSHPKVPYILQNTALLTSQSRWIIGSDAWSHDAGFSGLHHVISSGKNINVLLIDSLPYHQRNAQDPSKRKKDVGLYAMNYGDVYVASVAVYSSYTQVLQALIEADKYDGPSIVLAYLPYTSEQSTPLEMLKDTKAAVDVGYWPLYRWNPARETNEIFSLDSERIKSDLKDFLDRQNHLANYVQAKPQLAPQLVGSEGQGLKDAQKRKAQQALDSLLGNMDGPPLLILFASDGGNAEKLAKRIGVRAKLRGVAARALAMDDFPLEDIKLEKNVVFVTSTAGQGEPPQNGRNFFKTTATLLGQPDASKTFSDVKFSVFGMGDSHYWPRAEDAHFYNRPGKDLDERFEKLGGIRFADLGLGDDQDPDGPQTGYKIWEPKLWKALGVDDVEVTEKEPEPVTNEHIKIASNYLRGTIEQGLADESTGAIAEADTQLTKFHGTYMQDDRDIREDRKNEGLEPAYSFMIRVRMPAGVCDGPQWLAFDRIGDEYANKSMKITTRQTFQFHGVIKRNLKATMQAINKTTLDTIAACGDVNRNVLASTNPTFSHLHATVHEVAKGLSDHLLPQTSAYREIWLDGKKVAGESVVDHEPLYGPYYLPRKFKIAVAIPPHNDVDVFANDVGFIAIVNEKTRQLDGFNVSIGGGMGVTHSNKKTYPRLGDVIGFVPPNKVNDVAEKIMLVQRDYGNRENRKNARLKYTIDRLSLTGFVDKLHEYLGYKLEETRPYKFDSNIDKYGWAQGEDGKWHFTMFVENGRIQDEIDGIQYKTGLREVAKIHKGKFRLTANQHLIISDVEESQLETIKNLLHKYKLDVLTYTGLRLSSSACVALPTCGLAMAESERYLPMLVGKVEKIMEKNGLRNDMIVMRMSGCPNGCSRPWMGEIAFVGRAPGTYLMLLGGASDGTRLAKPFKESVTEPEILDILNPLIKNYALERLENESFGDFVIRQGVIKATTHGTNFYDNSCL</sequence>
<dbReference type="InterPro" id="IPR036136">
    <property type="entry name" value="Nit/Sulf_reduc_fer-like_dom_sf"/>
</dbReference>
<dbReference type="EMBL" id="SPRO01000020">
    <property type="protein sequence ID" value="TIC30171.1"/>
    <property type="molecule type" value="Genomic_DNA"/>
</dbReference>
<dbReference type="Pfam" id="PF00258">
    <property type="entry name" value="Flavodoxin_1"/>
    <property type="match status" value="1"/>
</dbReference>
<dbReference type="InterPro" id="IPR029039">
    <property type="entry name" value="Flavoprotein-like_sf"/>
</dbReference>
<dbReference type="SUPFAM" id="SSF55124">
    <property type="entry name" value="Nitrite/Sulfite reductase N-terminal domain-like"/>
    <property type="match status" value="2"/>
</dbReference>
<dbReference type="EC" id="1.8.1.2" evidence="5"/>
<dbReference type="PANTHER" id="PTHR11493">
    <property type="entry name" value="SULFITE REDUCTASE [NADPH] SUBUNIT BETA-RELATED"/>
    <property type="match status" value="1"/>
</dbReference>
<evidence type="ECO:0000256" key="8">
    <source>
        <dbReference type="ARBA" id="ARBA00022617"/>
    </source>
</evidence>
<dbReference type="InterPro" id="IPR005117">
    <property type="entry name" value="NiRdtase/SiRdtase_haem-b_fer"/>
</dbReference>
<dbReference type="Pfam" id="PF01077">
    <property type="entry name" value="NIR_SIR"/>
    <property type="match status" value="1"/>
</dbReference>
<dbReference type="InterPro" id="IPR011786">
    <property type="entry name" value="CysI"/>
</dbReference>
<comment type="similarity">
    <text evidence="4">Belongs to the nitrite and sulfite reductase 4Fe-4S domain family.</text>
</comment>
<dbReference type="Pfam" id="PF03460">
    <property type="entry name" value="NIR_SIR_ferr"/>
    <property type="match status" value="2"/>
</dbReference>
<gene>
    <name evidence="18" type="ORF">E3Q10_02189</name>
</gene>
<evidence type="ECO:0000256" key="13">
    <source>
        <dbReference type="ARBA" id="ARBA00023014"/>
    </source>
</evidence>
<keyword evidence="6" id="KW-0004">4Fe-4S</keyword>
<dbReference type="FunFam" id="3.30.413.10:FF:000003">
    <property type="entry name" value="Sulfite reductase [NADPH] hemoprotein beta-component"/>
    <property type="match status" value="1"/>
</dbReference>
<dbReference type="InterPro" id="IPR045169">
    <property type="entry name" value="NO2/SO3_Rdtase_4Fe4S_prot"/>
</dbReference>
<dbReference type="InterPro" id="IPR008254">
    <property type="entry name" value="Flavodoxin/NO_synth"/>
</dbReference>
<dbReference type="GO" id="GO:0009337">
    <property type="term" value="C:sulfite reductase complex (NADPH)"/>
    <property type="evidence" value="ECO:0007669"/>
    <property type="project" value="InterPro"/>
</dbReference>
<keyword evidence="11" id="KW-0560">Oxidoreductase</keyword>
<accession>A0A4T0QZM9</accession>
<dbReference type="FunFam" id="3.30.413.10:FF:000004">
    <property type="entry name" value="Sulfite reductase [NADPH] hemoprotein beta-component"/>
    <property type="match status" value="1"/>
</dbReference>
<dbReference type="HAMAP" id="MF_01540">
    <property type="entry name" value="CysI"/>
    <property type="match status" value="1"/>
</dbReference>
<evidence type="ECO:0000256" key="5">
    <source>
        <dbReference type="ARBA" id="ARBA00012604"/>
    </source>
</evidence>
<dbReference type="GO" id="GO:0020037">
    <property type="term" value="F:heme binding"/>
    <property type="evidence" value="ECO:0007669"/>
    <property type="project" value="InterPro"/>
</dbReference>
<dbReference type="NCBIfam" id="NF010029">
    <property type="entry name" value="PRK13504.1"/>
    <property type="match status" value="1"/>
</dbReference>
<protein>
    <recommendedName>
        <fullName evidence="5">assimilatory sulfite reductase (NADPH)</fullName>
        <ecNumber evidence="5">1.8.1.2</ecNumber>
    </recommendedName>
</protein>
<proteinExistence type="inferred from homology"/>
<dbReference type="PANTHER" id="PTHR11493:SF47">
    <property type="entry name" value="SULFITE REDUCTASE [NADPH] SUBUNIT BETA"/>
    <property type="match status" value="1"/>
</dbReference>
<comment type="cofactor">
    <cofactor evidence="2">
        <name>[4Fe-4S] cluster</name>
        <dbReference type="ChEBI" id="CHEBI:49883"/>
    </cofactor>
</comment>
<evidence type="ECO:0000256" key="9">
    <source>
        <dbReference type="ARBA" id="ARBA00022723"/>
    </source>
</evidence>
<dbReference type="GO" id="GO:0019344">
    <property type="term" value="P:cysteine biosynthetic process"/>
    <property type="evidence" value="ECO:0007669"/>
    <property type="project" value="UniProtKB-KW"/>
</dbReference>
<dbReference type="InterPro" id="IPR006066">
    <property type="entry name" value="NO2/SO3_Rdtase_FeS/sirohaem_BS"/>
</dbReference>
<dbReference type="Gene3D" id="3.30.413.10">
    <property type="entry name" value="Sulfite Reductase Hemoprotein, domain 1"/>
    <property type="match status" value="2"/>
</dbReference>
<dbReference type="SUPFAM" id="SSF56014">
    <property type="entry name" value="Nitrite and sulphite reductase 4Fe-4S domain-like"/>
    <property type="match status" value="2"/>
</dbReference>
<evidence type="ECO:0000256" key="1">
    <source>
        <dbReference type="ARBA" id="ARBA00001929"/>
    </source>
</evidence>
<evidence type="ECO:0000256" key="12">
    <source>
        <dbReference type="ARBA" id="ARBA00023004"/>
    </source>
</evidence>
<dbReference type="PRINTS" id="PR00397">
    <property type="entry name" value="SIROHAEM"/>
</dbReference>
<evidence type="ECO:0000256" key="11">
    <source>
        <dbReference type="ARBA" id="ARBA00023002"/>
    </source>
</evidence>
<organism evidence="18 19">
    <name type="scientific">Wallemia mellicola</name>
    <dbReference type="NCBI Taxonomy" id="1708541"/>
    <lineage>
        <taxon>Eukaryota</taxon>
        <taxon>Fungi</taxon>
        <taxon>Dikarya</taxon>
        <taxon>Basidiomycota</taxon>
        <taxon>Wallemiomycotina</taxon>
        <taxon>Wallemiomycetes</taxon>
        <taxon>Wallemiales</taxon>
        <taxon>Wallemiaceae</taxon>
        <taxon>Wallemia</taxon>
    </lineage>
</organism>
<feature type="compositionally biased region" description="Basic residues" evidence="16">
    <location>
        <begin position="44"/>
        <end position="53"/>
    </location>
</feature>
<dbReference type="GO" id="GO:0046872">
    <property type="term" value="F:metal ion binding"/>
    <property type="evidence" value="ECO:0007669"/>
    <property type="project" value="UniProtKB-KW"/>
</dbReference>
<dbReference type="Gene3D" id="3.40.50.920">
    <property type="match status" value="1"/>
</dbReference>
<keyword evidence="8" id="KW-0349">Heme</keyword>
<dbReference type="GO" id="GO:0051539">
    <property type="term" value="F:4 iron, 4 sulfur cluster binding"/>
    <property type="evidence" value="ECO:0007669"/>
    <property type="project" value="UniProtKB-KW"/>
</dbReference>
<evidence type="ECO:0000313" key="18">
    <source>
        <dbReference type="EMBL" id="TIC30171.1"/>
    </source>
</evidence>
<keyword evidence="7" id="KW-0028">Amino-acid biosynthesis</keyword>
<keyword evidence="14" id="KW-0198">Cysteine biosynthesis</keyword>
<comment type="catalytic activity">
    <reaction evidence="15">
        <text>hydrogen sulfide + 3 NADP(+) + 3 H2O = sulfite + 3 NADPH + 4 H(+)</text>
        <dbReference type="Rhea" id="RHEA:13801"/>
        <dbReference type="ChEBI" id="CHEBI:15377"/>
        <dbReference type="ChEBI" id="CHEBI:15378"/>
        <dbReference type="ChEBI" id="CHEBI:17359"/>
        <dbReference type="ChEBI" id="CHEBI:29919"/>
        <dbReference type="ChEBI" id="CHEBI:57783"/>
        <dbReference type="ChEBI" id="CHEBI:58349"/>
        <dbReference type="EC" id="1.8.1.2"/>
    </reaction>
</comment>
<keyword evidence="10" id="KW-0521">NADP</keyword>
<dbReference type="InterPro" id="IPR045854">
    <property type="entry name" value="NO2/SO3_Rdtase_4Fe4S_sf"/>
</dbReference>
<evidence type="ECO:0000256" key="4">
    <source>
        <dbReference type="ARBA" id="ARBA00010429"/>
    </source>
</evidence>
<dbReference type="FunFam" id="3.40.50.360:FF:000016">
    <property type="entry name" value="Sulfite reductase subunit beta"/>
    <property type="match status" value="1"/>
</dbReference>
<dbReference type="PRINTS" id="PR00369">
    <property type="entry name" value="FLAVODOXIN"/>
</dbReference>
<feature type="compositionally biased region" description="Basic and acidic residues" evidence="16">
    <location>
        <begin position="54"/>
        <end position="69"/>
    </location>
</feature>
<dbReference type="PROSITE" id="PS50902">
    <property type="entry name" value="FLAVODOXIN_LIKE"/>
    <property type="match status" value="1"/>
</dbReference>
<comment type="pathway">
    <text evidence="3">Sulfur metabolism; hydrogen sulfide biosynthesis; hydrogen sulfide from sulfite (NADPH route): step 1/1.</text>
</comment>
<keyword evidence="12" id="KW-0408">Iron</keyword>